<accession>A0A427YMT4</accession>
<feature type="domain" description="Rabenosyn Rab binding" evidence="2">
    <location>
        <begin position="827"/>
        <end position="867"/>
    </location>
</feature>
<feature type="compositionally biased region" description="Low complexity" evidence="1">
    <location>
        <begin position="34"/>
        <end position="53"/>
    </location>
</feature>
<feature type="compositionally biased region" description="Polar residues" evidence="1">
    <location>
        <begin position="282"/>
        <end position="302"/>
    </location>
</feature>
<dbReference type="Pfam" id="PF11464">
    <property type="entry name" value="Rbsn"/>
    <property type="match status" value="1"/>
</dbReference>
<dbReference type="AlphaFoldDB" id="A0A427YMT4"/>
<feature type="compositionally biased region" description="Polar residues" evidence="1">
    <location>
        <begin position="181"/>
        <end position="192"/>
    </location>
</feature>
<feature type="compositionally biased region" description="Low complexity" evidence="1">
    <location>
        <begin position="229"/>
        <end position="244"/>
    </location>
</feature>
<feature type="region of interest" description="Disordered" evidence="1">
    <location>
        <begin position="216"/>
        <end position="340"/>
    </location>
</feature>
<dbReference type="GO" id="GO:0004180">
    <property type="term" value="F:carboxypeptidase activity"/>
    <property type="evidence" value="ECO:0007669"/>
    <property type="project" value="UniProtKB-KW"/>
</dbReference>
<feature type="region of interest" description="Disordered" evidence="1">
    <location>
        <begin position="513"/>
        <end position="535"/>
    </location>
</feature>
<evidence type="ECO:0000259" key="2">
    <source>
        <dbReference type="Pfam" id="PF11464"/>
    </source>
</evidence>
<feature type="region of interest" description="Disordered" evidence="1">
    <location>
        <begin position="148"/>
        <end position="192"/>
    </location>
</feature>
<sequence length="873" mass="91933">MTAPTSSTVPLPQLAPDPPRRTFGSFSKSPPAGPNRRPNSSSSSHSATPTGSSTYLPLAVPSKPEATRTRSASSASSDAFASAADKAQAWLHTWAPKGEGRSREFFANTLNGVATVASTVSSGIGGTVNNLGVQLREDGFGQNFGTARAAGSRPSSYAGSPPESINESVGRLAISPPGPTHTASTPALGSQQMAAPIRRIPQPSNLARLGGNEAASLSTGALNSPAMGPTRSTSSSSAPSTAPSGPGPSAPTPASTSTLPRSTSVTGTLSSHSKPHGPSHLNPHSRSISHPAQTQYSHSRSPSGLGMARTPSRSSSTTAGAGAGLTRSAGMPYKIGFQPAGVKTDRTGEFMDDRRRWAEERDKEEGRLGRRWAKVSGLPGNMFFIVRTAEPCAARRTALQPDRPHTQHLRAVATALVLVVLLPLIQGGQAIVAPLNGGAGFSETSRGLEGAQGCRTASGSRRGSEEASGRTNPGQVGGRQRSQKMPDMLIHVFSLQPETPLPAMRPHLQLFAPADPSAASNPSTADSQAALPPGTRRDKCSLLLVADWKTGRGEEVDEGFVGWMTMQDGEEASGEGNARAQGGGSRRVSGVSGVSGAGAVGDVRKERRKSRASIGGVANGASAASGTSGTNGALGDTEATRGIPLPQQPKEVQVKGVRVCRECWAIVSRKQKMADRQRVTTFAKLYQMLRKLQSEIEDVIPEFEEQMEELTNRAEPTDPGPEMLSTHKSLLTLFAQYEHLSKRLSSLPAPEGSSQSQLQSAVARVSAGFLAKEMVKLQALPKVQKLVAERKRRSMMVLETTLAEQLGNQLEQEAAEEEEDTAMMLQPLLEQESQLESYIADANAQRKYEDSRALTAALADIRAEIARVTQRAM</sequence>
<feature type="region of interest" description="Disordered" evidence="1">
    <location>
        <begin position="1"/>
        <end position="79"/>
    </location>
</feature>
<keyword evidence="4" id="KW-1185">Reference proteome</keyword>
<gene>
    <name evidence="3" type="primary">PEP7</name>
    <name evidence="3" type="ORF">EHS25_008766</name>
</gene>
<keyword evidence="3" id="KW-0645">Protease</keyword>
<organism evidence="3 4">
    <name type="scientific">Saitozyma podzolica</name>
    <dbReference type="NCBI Taxonomy" id="1890683"/>
    <lineage>
        <taxon>Eukaryota</taxon>
        <taxon>Fungi</taxon>
        <taxon>Dikarya</taxon>
        <taxon>Basidiomycota</taxon>
        <taxon>Agaricomycotina</taxon>
        <taxon>Tremellomycetes</taxon>
        <taxon>Tremellales</taxon>
        <taxon>Trimorphomycetaceae</taxon>
        <taxon>Saitozyma</taxon>
    </lineage>
</organism>
<comment type="caution">
    <text evidence="3">The sequence shown here is derived from an EMBL/GenBank/DDBJ whole genome shotgun (WGS) entry which is preliminary data.</text>
</comment>
<evidence type="ECO:0000313" key="3">
    <source>
        <dbReference type="EMBL" id="RSH92351.1"/>
    </source>
</evidence>
<dbReference type="SUPFAM" id="SSF140125">
    <property type="entry name" value="Rabenosyn-5 Rab-binding domain-like"/>
    <property type="match status" value="1"/>
</dbReference>
<feature type="compositionally biased region" description="Polar residues" evidence="1">
    <location>
        <begin position="1"/>
        <end position="10"/>
    </location>
</feature>
<dbReference type="EMBL" id="RSCD01000006">
    <property type="protein sequence ID" value="RSH92351.1"/>
    <property type="molecule type" value="Genomic_DNA"/>
</dbReference>
<protein>
    <submittedName>
        <fullName evidence="3">Carboxypeptidase Y-deficient</fullName>
    </submittedName>
</protein>
<reference evidence="3 4" key="1">
    <citation type="submission" date="2018-11" db="EMBL/GenBank/DDBJ databases">
        <title>Genome sequence of Saitozyma podzolica DSM 27192.</title>
        <authorList>
            <person name="Aliyu H."/>
            <person name="Gorte O."/>
            <person name="Ochsenreither K."/>
        </authorList>
    </citation>
    <scope>NUCLEOTIDE SEQUENCE [LARGE SCALE GENOMIC DNA]</scope>
    <source>
        <strain evidence="3 4">DSM 27192</strain>
    </source>
</reference>
<name>A0A427YMT4_9TREE</name>
<proteinExistence type="predicted"/>
<dbReference type="Proteomes" id="UP000279259">
    <property type="component" value="Unassembled WGS sequence"/>
</dbReference>
<feature type="region of interest" description="Disordered" evidence="1">
    <location>
        <begin position="444"/>
        <end position="482"/>
    </location>
</feature>
<feature type="compositionally biased region" description="Low complexity" evidence="1">
    <location>
        <begin position="308"/>
        <end position="330"/>
    </location>
</feature>
<keyword evidence="3" id="KW-0121">Carboxypeptidase</keyword>
<feature type="compositionally biased region" description="Polar residues" evidence="1">
    <location>
        <begin position="153"/>
        <end position="167"/>
    </location>
</feature>
<dbReference type="InterPro" id="IPR021565">
    <property type="entry name" value="Rbsn_Rab-bd"/>
</dbReference>
<keyword evidence="3" id="KW-0378">Hydrolase</keyword>
<feature type="compositionally biased region" description="Low complexity" evidence="1">
    <location>
        <begin position="612"/>
        <end position="633"/>
    </location>
</feature>
<dbReference type="OrthoDB" id="166134at2759"/>
<feature type="region of interest" description="Disordered" evidence="1">
    <location>
        <begin position="570"/>
        <end position="644"/>
    </location>
</feature>
<feature type="compositionally biased region" description="Low complexity" evidence="1">
    <location>
        <begin position="252"/>
        <end position="264"/>
    </location>
</feature>
<evidence type="ECO:0000313" key="4">
    <source>
        <dbReference type="Proteomes" id="UP000279259"/>
    </source>
</evidence>
<dbReference type="STRING" id="1890683.A0A427YMT4"/>
<evidence type="ECO:0000256" key="1">
    <source>
        <dbReference type="SAM" id="MobiDB-lite"/>
    </source>
</evidence>
<dbReference type="InterPro" id="IPR036531">
    <property type="entry name" value="Rbsn_Rab-bd_sf"/>
</dbReference>
<feature type="compositionally biased region" description="Low complexity" evidence="1">
    <location>
        <begin position="513"/>
        <end position="527"/>
    </location>
</feature>